<accession>A0A9P5HSS0</accession>
<dbReference type="AlphaFoldDB" id="A0A9P5HSS0"/>
<comment type="caution">
    <text evidence="1">The sequence shown here is derived from an EMBL/GenBank/DDBJ whole genome shotgun (WGS) entry which is preliminary data.</text>
</comment>
<evidence type="ECO:0000313" key="1">
    <source>
        <dbReference type="EMBL" id="KAF7558144.1"/>
    </source>
</evidence>
<keyword evidence="2" id="KW-1185">Reference proteome</keyword>
<reference evidence="1" key="1">
    <citation type="submission" date="2020-03" db="EMBL/GenBank/DDBJ databases">
        <title>Draft Genome Sequence of Cylindrodendrum hubeiense.</title>
        <authorList>
            <person name="Buettner E."/>
            <person name="Kellner H."/>
        </authorList>
    </citation>
    <scope>NUCLEOTIDE SEQUENCE</scope>
    <source>
        <strain evidence="1">IHI 201604</strain>
    </source>
</reference>
<organism evidence="1 2">
    <name type="scientific">Cylindrodendrum hubeiense</name>
    <dbReference type="NCBI Taxonomy" id="595255"/>
    <lineage>
        <taxon>Eukaryota</taxon>
        <taxon>Fungi</taxon>
        <taxon>Dikarya</taxon>
        <taxon>Ascomycota</taxon>
        <taxon>Pezizomycotina</taxon>
        <taxon>Sordariomycetes</taxon>
        <taxon>Hypocreomycetidae</taxon>
        <taxon>Hypocreales</taxon>
        <taxon>Nectriaceae</taxon>
        <taxon>Cylindrodendrum</taxon>
    </lineage>
</organism>
<name>A0A9P5HSS0_9HYPO</name>
<evidence type="ECO:0000313" key="2">
    <source>
        <dbReference type="Proteomes" id="UP000722485"/>
    </source>
</evidence>
<gene>
    <name evidence="1" type="ORF">G7Z17_g9</name>
</gene>
<sequence>MEYNTTGATEQSAQQRVVSNNQIGDHAIIDQGDKHFHLHPPPTRTAVRIIPYPRNEDVICRSRLVEKLDGLLPSTLGCSAALWGLGGSGSLSITRTDDVKTPPVPSFGFTPIAKRPSYMTTKLLQPTST</sequence>
<proteinExistence type="predicted"/>
<dbReference type="OrthoDB" id="5086743at2759"/>
<dbReference type="EMBL" id="JAANBB010000001">
    <property type="protein sequence ID" value="KAF7558144.1"/>
    <property type="molecule type" value="Genomic_DNA"/>
</dbReference>
<protein>
    <submittedName>
        <fullName evidence="1">Uncharacterized protein</fullName>
    </submittedName>
</protein>
<dbReference type="Proteomes" id="UP000722485">
    <property type="component" value="Unassembled WGS sequence"/>
</dbReference>